<comment type="similarity">
    <text evidence="8">Belongs to the glycosyl hydrolase 18 family.</text>
</comment>
<dbReference type="SUPFAM" id="SSF51445">
    <property type="entry name" value="(Trans)glycosidases"/>
    <property type="match status" value="1"/>
</dbReference>
<dbReference type="AlphaFoldDB" id="A0A2A9NFF4"/>
<proteinExistence type="inferred from homology"/>
<evidence type="ECO:0000256" key="8">
    <source>
        <dbReference type="RuleBase" id="RU004453"/>
    </source>
</evidence>
<evidence type="ECO:0000256" key="6">
    <source>
        <dbReference type="ARBA" id="ARBA00023326"/>
    </source>
</evidence>
<dbReference type="InterPro" id="IPR001579">
    <property type="entry name" value="Glyco_hydro_18_chit_AS"/>
</dbReference>
<evidence type="ECO:0000313" key="11">
    <source>
        <dbReference type="Proteomes" id="UP000242287"/>
    </source>
</evidence>
<reference evidence="10 11" key="1">
    <citation type="submission" date="2014-02" db="EMBL/GenBank/DDBJ databases">
        <title>Transposable element dynamics among asymbiotic and ectomycorrhizal Amanita fungi.</title>
        <authorList>
            <consortium name="DOE Joint Genome Institute"/>
            <person name="Hess J."/>
            <person name="Skrede I."/>
            <person name="Wolfe B."/>
            <person name="LaButti K."/>
            <person name="Ohm R.A."/>
            <person name="Grigoriev I.V."/>
            <person name="Pringle A."/>
        </authorList>
    </citation>
    <scope>NUCLEOTIDE SEQUENCE [LARGE SCALE GENOMIC DNA]</scope>
    <source>
        <strain evidence="10 11">SKay4041</strain>
    </source>
</reference>
<dbReference type="InterPro" id="IPR001223">
    <property type="entry name" value="Glyco_hydro18_cat"/>
</dbReference>
<dbReference type="CDD" id="cd00598">
    <property type="entry name" value="GH18_chitinase-like"/>
    <property type="match status" value="1"/>
</dbReference>
<keyword evidence="6" id="KW-0624">Polysaccharide degradation</keyword>
<dbReference type="Pfam" id="PF00704">
    <property type="entry name" value="Glyco_hydro_18"/>
    <property type="match status" value="1"/>
</dbReference>
<keyword evidence="5 7" id="KW-0326">Glycosidase</keyword>
<keyword evidence="2 7" id="KW-0378">Hydrolase</keyword>
<keyword evidence="11" id="KW-1185">Reference proteome</keyword>
<evidence type="ECO:0000313" key="10">
    <source>
        <dbReference type="EMBL" id="PFH46496.1"/>
    </source>
</evidence>
<feature type="domain" description="GH18" evidence="9">
    <location>
        <begin position="1"/>
        <end position="261"/>
    </location>
</feature>
<sequence>NSGHSALCFLLVHGAADNAKQWTTLTDDQRKKIKTAYHKAGTKLIVSAFGATDKPTTSGVDAKQTAKKFADWVKQYHLDGIDIDYEDLYAFHNGTAEKWLIDFTTELRSHLPKEHYIITHALLTHCPRFSPKKWSGGGYLSIDKKIGHMINWYNIQFYNQGESEYTDCHGLLFKSSSTWPQSSVFEIHANGVPLPKLVIGKPATKKDASNGHMEPSTLADCLKQAKDKKWNAGAMGWQWPRADNGWFKTVRAHSWPCHEGK</sequence>
<comment type="catalytic activity">
    <reaction evidence="1">
        <text>Random endo-hydrolysis of N-acetyl-beta-D-glucosaminide (1-&gt;4)-beta-linkages in chitin and chitodextrins.</text>
        <dbReference type="EC" id="3.2.1.14"/>
    </reaction>
</comment>
<evidence type="ECO:0000256" key="2">
    <source>
        <dbReference type="ARBA" id="ARBA00022801"/>
    </source>
</evidence>
<gene>
    <name evidence="10" type="ORF">AMATHDRAFT_154759</name>
</gene>
<dbReference type="GO" id="GO:0008843">
    <property type="term" value="F:endochitinase activity"/>
    <property type="evidence" value="ECO:0007669"/>
    <property type="project" value="UniProtKB-EC"/>
</dbReference>
<evidence type="ECO:0000259" key="9">
    <source>
        <dbReference type="PROSITE" id="PS51910"/>
    </source>
</evidence>
<evidence type="ECO:0000256" key="3">
    <source>
        <dbReference type="ARBA" id="ARBA00023024"/>
    </source>
</evidence>
<accession>A0A2A9NFF4</accession>
<dbReference type="Gene3D" id="3.20.20.80">
    <property type="entry name" value="Glycosidases"/>
    <property type="match status" value="1"/>
</dbReference>
<evidence type="ECO:0000256" key="4">
    <source>
        <dbReference type="ARBA" id="ARBA00023277"/>
    </source>
</evidence>
<dbReference type="InterPro" id="IPR017853">
    <property type="entry name" value="GH"/>
</dbReference>
<evidence type="ECO:0000256" key="7">
    <source>
        <dbReference type="RuleBase" id="RU000489"/>
    </source>
</evidence>
<dbReference type="GO" id="GO:0006032">
    <property type="term" value="P:chitin catabolic process"/>
    <property type="evidence" value="ECO:0007669"/>
    <property type="project" value="UniProtKB-KW"/>
</dbReference>
<feature type="non-terminal residue" evidence="10">
    <location>
        <position position="1"/>
    </location>
</feature>
<organism evidence="10 11">
    <name type="scientific">Amanita thiersii Skay4041</name>
    <dbReference type="NCBI Taxonomy" id="703135"/>
    <lineage>
        <taxon>Eukaryota</taxon>
        <taxon>Fungi</taxon>
        <taxon>Dikarya</taxon>
        <taxon>Basidiomycota</taxon>
        <taxon>Agaricomycotina</taxon>
        <taxon>Agaricomycetes</taxon>
        <taxon>Agaricomycetidae</taxon>
        <taxon>Agaricales</taxon>
        <taxon>Pluteineae</taxon>
        <taxon>Amanitaceae</taxon>
        <taxon>Amanita</taxon>
    </lineage>
</organism>
<dbReference type="EMBL" id="KZ302185">
    <property type="protein sequence ID" value="PFH46496.1"/>
    <property type="molecule type" value="Genomic_DNA"/>
</dbReference>
<protein>
    <submittedName>
        <fullName evidence="10">Glycoside hydrolase family 18 protein</fullName>
    </submittedName>
</protein>
<keyword evidence="3" id="KW-0146">Chitin degradation</keyword>
<dbReference type="OrthoDB" id="3012298at2759"/>
<dbReference type="PROSITE" id="PS01095">
    <property type="entry name" value="GH18_1"/>
    <property type="match status" value="1"/>
</dbReference>
<evidence type="ECO:0000256" key="1">
    <source>
        <dbReference type="ARBA" id="ARBA00000822"/>
    </source>
</evidence>
<evidence type="ECO:0000256" key="5">
    <source>
        <dbReference type="ARBA" id="ARBA00023295"/>
    </source>
</evidence>
<keyword evidence="4" id="KW-0119">Carbohydrate metabolism</keyword>
<name>A0A2A9NFF4_9AGAR</name>
<dbReference type="GO" id="GO:0000272">
    <property type="term" value="P:polysaccharide catabolic process"/>
    <property type="evidence" value="ECO:0007669"/>
    <property type="project" value="UniProtKB-KW"/>
</dbReference>
<dbReference type="PROSITE" id="PS51910">
    <property type="entry name" value="GH18_2"/>
    <property type="match status" value="1"/>
</dbReference>
<dbReference type="Proteomes" id="UP000242287">
    <property type="component" value="Unassembled WGS sequence"/>
</dbReference>